<feature type="repeat" description="WD" evidence="3">
    <location>
        <begin position="956"/>
        <end position="989"/>
    </location>
</feature>
<feature type="domain" description="HTH cro/C1-type" evidence="5">
    <location>
        <begin position="21"/>
        <end position="77"/>
    </location>
</feature>
<dbReference type="InterPro" id="IPR020472">
    <property type="entry name" value="WD40_PAC1"/>
</dbReference>
<gene>
    <name evidence="6" type="ORF">HD595_008234</name>
</gene>
<dbReference type="InterPro" id="IPR019775">
    <property type="entry name" value="WD40_repeat_CS"/>
</dbReference>
<organism evidence="6 7">
    <name type="scientific">Nonomuraea roseoviolacea subsp. carminata</name>
    <dbReference type="NCBI Taxonomy" id="160689"/>
    <lineage>
        <taxon>Bacteria</taxon>
        <taxon>Bacillati</taxon>
        <taxon>Actinomycetota</taxon>
        <taxon>Actinomycetes</taxon>
        <taxon>Streptosporangiales</taxon>
        <taxon>Streptosporangiaceae</taxon>
        <taxon>Nonomuraea</taxon>
    </lineage>
</organism>
<dbReference type="SUPFAM" id="SSF50978">
    <property type="entry name" value="WD40 repeat-like"/>
    <property type="match status" value="2"/>
</dbReference>
<proteinExistence type="predicted"/>
<dbReference type="SUPFAM" id="SSF52540">
    <property type="entry name" value="P-loop containing nucleoside triphosphate hydrolases"/>
    <property type="match status" value="1"/>
</dbReference>
<evidence type="ECO:0000256" key="1">
    <source>
        <dbReference type="ARBA" id="ARBA00022574"/>
    </source>
</evidence>
<dbReference type="EMBL" id="JAMZEC010000001">
    <property type="protein sequence ID" value="MCP2352112.1"/>
    <property type="molecule type" value="Genomic_DNA"/>
</dbReference>
<dbReference type="InterPro" id="IPR001680">
    <property type="entry name" value="WD40_rpt"/>
</dbReference>
<dbReference type="PANTHER" id="PTHR19879:SF9">
    <property type="entry name" value="TRANSCRIPTION INITIATION FACTOR TFIID SUBUNIT 5"/>
    <property type="match status" value="1"/>
</dbReference>
<dbReference type="SMART" id="SM00320">
    <property type="entry name" value="WD40"/>
    <property type="match status" value="14"/>
</dbReference>
<dbReference type="Pfam" id="PF20703">
    <property type="entry name" value="nSTAND1"/>
    <property type="match status" value="1"/>
</dbReference>
<feature type="repeat" description="WD" evidence="3">
    <location>
        <begin position="994"/>
        <end position="1027"/>
    </location>
</feature>
<dbReference type="CDD" id="cd00093">
    <property type="entry name" value="HTH_XRE"/>
    <property type="match status" value="1"/>
</dbReference>
<keyword evidence="2" id="KW-0677">Repeat</keyword>
<protein>
    <submittedName>
        <fullName evidence="6">WD40 repeat protein/energy-coupling factor transporter ATP-binding protein EcfA2</fullName>
    </submittedName>
</protein>
<evidence type="ECO:0000256" key="4">
    <source>
        <dbReference type="SAM" id="Phobius"/>
    </source>
</evidence>
<dbReference type="PROSITE" id="PS50082">
    <property type="entry name" value="WD_REPEATS_2"/>
    <property type="match status" value="11"/>
</dbReference>
<dbReference type="InterPro" id="IPR027417">
    <property type="entry name" value="P-loop_NTPase"/>
</dbReference>
<keyword evidence="4" id="KW-0812">Transmembrane</keyword>
<feature type="repeat" description="WD" evidence="3">
    <location>
        <begin position="694"/>
        <end position="727"/>
    </location>
</feature>
<reference evidence="6 7" key="1">
    <citation type="submission" date="2022-06" db="EMBL/GenBank/DDBJ databases">
        <title>Sequencing the genomes of 1000 actinobacteria strains.</title>
        <authorList>
            <person name="Klenk H.-P."/>
        </authorList>
    </citation>
    <scope>NUCLEOTIDE SEQUENCE [LARGE SCALE GENOMIC DNA]</scope>
    <source>
        <strain evidence="6 7">DSM 44170</strain>
    </source>
</reference>
<dbReference type="CDD" id="cd00200">
    <property type="entry name" value="WD40"/>
    <property type="match status" value="1"/>
</dbReference>
<evidence type="ECO:0000313" key="7">
    <source>
        <dbReference type="Proteomes" id="UP001320766"/>
    </source>
</evidence>
<dbReference type="Pfam" id="PF00400">
    <property type="entry name" value="WD40"/>
    <property type="match status" value="12"/>
</dbReference>
<feature type="repeat" description="WD" evidence="3">
    <location>
        <begin position="911"/>
        <end position="944"/>
    </location>
</feature>
<dbReference type="InterPro" id="IPR049052">
    <property type="entry name" value="nSTAND1"/>
</dbReference>
<dbReference type="PROSITE" id="PS50294">
    <property type="entry name" value="WD_REPEATS_REGION"/>
    <property type="match status" value="10"/>
</dbReference>
<dbReference type="PANTHER" id="PTHR19879">
    <property type="entry name" value="TRANSCRIPTION INITIATION FACTOR TFIID"/>
    <property type="match status" value="1"/>
</dbReference>
<accession>A0ABT1KDM0</accession>
<dbReference type="InterPro" id="IPR036322">
    <property type="entry name" value="WD40_repeat_dom_sf"/>
</dbReference>
<dbReference type="PROSITE" id="PS00678">
    <property type="entry name" value="WD_REPEATS_1"/>
    <property type="match status" value="6"/>
</dbReference>
<evidence type="ECO:0000256" key="2">
    <source>
        <dbReference type="ARBA" id="ARBA00022737"/>
    </source>
</evidence>
<evidence type="ECO:0000313" key="6">
    <source>
        <dbReference type="EMBL" id="MCP2352112.1"/>
    </source>
</evidence>
<feature type="repeat" description="WD" evidence="3">
    <location>
        <begin position="1039"/>
        <end position="1070"/>
    </location>
</feature>
<feature type="transmembrane region" description="Helical" evidence="4">
    <location>
        <begin position="567"/>
        <end position="588"/>
    </location>
</feature>
<dbReference type="RefSeq" id="WP_253779127.1">
    <property type="nucleotide sequence ID" value="NZ_BAAAVE010000011.1"/>
</dbReference>
<feature type="repeat" description="WD" evidence="3">
    <location>
        <begin position="1266"/>
        <end position="1297"/>
    </location>
</feature>
<feature type="repeat" description="WD" evidence="3">
    <location>
        <begin position="1176"/>
        <end position="1217"/>
    </location>
</feature>
<feature type="repeat" description="WD" evidence="3">
    <location>
        <begin position="649"/>
        <end position="682"/>
    </location>
</feature>
<name>A0ABT1KDM0_9ACTN</name>
<keyword evidence="4" id="KW-1133">Transmembrane helix</keyword>
<keyword evidence="1 3" id="KW-0853">WD repeat</keyword>
<keyword evidence="7" id="KW-1185">Reference proteome</keyword>
<dbReference type="PRINTS" id="PR00320">
    <property type="entry name" value="GPROTEINBRPT"/>
</dbReference>
<keyword evidence="6" id="KW-0067">ATP-binding</keyword>
<evidence type="ECO:0000256" key="3">
    <source>
        <dbReference type="PROSITE-ProRule" id="PRU00221"/>
    </source>
</evidence>
<keyword evidence="6" id="KW-0547">Nucleotide-binding</keyword>
<keyword evidence="4" id="KW-0472">Membrane</keyword>
<dbReference type="Gene3D" id="3.40.50.300">
    <property type="entry name" value="P-loop containing nucleotide triphosphate hydrolases"/>
    <property type="match status" value="1"/>
</dbReference>
<evidence type="ECO:0000259" key="5">
    <source>
        <dbReference type="SMART" id="SM00530"/>
    </source>
</evidence>
<sequence>MPRPERPLDAGDSPLLRFAADLRALRRKAGDPTYRRLARLAHYSAATLSEAAAGRRLPTLPVTLAYVRACGGDEAEWEQRWRRISEERAEPVDDGAAPYVGLASFQAEDAARFFGRERVTGELLRRVTEQRIVMVFGASGAGKSSLLRAGLLAAVQERGRPAPAAPGRAVHNQAVSGQAVSGPAVSGRAGDRPWRALLFTPGAHPLEECAIHLARLSGGTPGPLRDELAADPRALHRLARQFLGDEPPGTELLVIVDQFEEVFTLCHDEEERARFVGLLLTAARADGSRCRLVLGVRADFYAHCTSHPALLEALREAHLPLGPMTADELRQAVVQPAVRAGCIVEGALAARIVADAAGQPGALPLVSHALLETWHRRRGTTLTLAGYEAAGGLSQAVARTAEDAYTALDPSRRELARQILLRLTALGEGTQDTKRRIRRHQLDDDPATGAVLEHLARARLVTLGRDSVEISHEALIGSWPRLRDWLAEDREGLRVHHRLAEATEAWAALGRDPGSLYRGTALALASEWAGRHDAALTAREREFLSAGMAAEAREAIVARRRTRRLRLLVALLSVLLVVAGTATGYAVAAQEAATGQRDIALSQRVADQAIGLRAVNPPLAAQLSLAADRLAPTLEARGSLLGAFTTPFTTRLDHEINTVAFTPGGRVIATGGDDRTLRLWDLAIPHRPRLTAEVPGLSDDVETLRFSPDGTLLAGVLYDGVLRLWRVAGGALRPVATVAASPKALFGLAFHPDGRLLATGGDDGVLRVWDLADPRTPRLVTTAAAHPAQAAGAGAPPVHVTTAAAHPAGVITAAVHPGGVSTAAVPPARVTAVAFLPGGLVTSGDDGTAALWRLTGDHRARLLSRVRHGDGSLTSAAVSPDGRTFATAGWDHVTRLWDVRDPRRPVPLSRLTGHSGPLQAVTFSPDGRTLATAGWDHTTRLWNVARPRTPLLVTTLTAHANTVWSLTFSPDGRLLASASSDHSALLTDLPGPVLSTGDSAVSTAAFSPGGRTVAVGGEDFTTRLWDVADPYHPRPLSLLTGHTGQVESVAFSPDGGLLATGSIDGTVRLWGVAGPARPRPVAVFRAHAEGIRSIAFRPGGAAALLATASPSDPVVRLWNLADPGRPRPAGALPSQGDGTLSVAFSPDGRTLATSLLDAAVLWDVTDPGRPARLGSTGEHGDAVQAVAFAPGGRTLATAGLDRTVRLWDVTRGRAPAPLAVLSGHTDAVRGLAYAPDGRTLATASLDRTVRLWDVTRGRAPAPLAVLSGHADRVYSVAYGPDGHTLVSTSEDRSARLWRDDLGGVAARVCELARPRITRAEWAQYFADLPYRPPCP</sequence>
<dbReference type="GO" id="GO:0005524">
    <property type="term" value="F:ATP binding"/>
    <property type="evidence" value="ECO:0007669"/>
    <property type="project" value="UniProtKB-KW"/>
</dbReference>
<dbReference type="SMART" id="SM00530">
    <property type="entry name" value="HTH_XRE"/>
    <property type="match status" value="1"/>
</dbReference>
<dbReference type="Proteomes" id="UP001320766">
    <property type="component" value="Unassembled WGS sequence"/>
</dbReference>
<feature type="repeat" description="WD" evidence="3">
    <location>
        <begin position="1221"/>
        <end position="1262"/>
    </location>
</feature>
<dbReference type="InterPro" id="IPR001387">
    <property type="entry name" value="Cro/C1-type_HTH"/>
</dbReference>
<feature type="repeat" description="WD" evidence="3">
    <location>
        <begin position="866"/>
        <end position="900"/>
    </location>
</feature>
<dbReference type="Gene3D" id="2.130.10.10">
    <property type="entry name" value="YVTN repeat-like/Quinoprotein amine dehydrogenase"/>
    <property type="match status" value="5"/>
</dbReference>
<comment type="caution">
    <text evidence="6">The sequence shown here is derived from an EMBL/GenBank/DDBJ whole genome shotgun (WGS) entry which is preliminary data.</text>
</comment>
<feature type="repeat" description="WD" evidence="3">
    <location>
        <begin position="738"/>
        <end position="779"/>
    </location>
</feature>
<dbReference type="InterPro" id="IPR015943">
    <property type="entry name" value="WD40/YVTN_repeat-like_dom_sf"/>
</dbReference>